<dbReference type="InterPro" id="IPR002582">
    <property type="entry name" value="ACPS"/>
</dbReference>
<dbReference type="HAMAP" id="MF_00101">
    <property type="entry name" value="AcpS"/>
    <property type="match status" value="1"/>
</dbReference>
<sequence length="132" mass="14602">MDDLTMIIGIGIDIADQVRIREGINDFKDRFTQRLFTAEEIISCQKYRDPTEHYAGKFAVKEALMKAIGAGLKQHVTFQEIEVLNHDSGAPYITLYGTAKQIAEQLGVTQTHVSLSHSVGIAAAVVILERLS</sequence>
<dbReference type="RefSeq" id="WP_062147697.1">
    <property type="nucleotide sequence ID" value="NZ_CP012373.2"/>
</dbReference>
<comment type="cofactor">
    <cofactor evidence="8">
        <name>Mg(2+)</name>
        <dbReference type="ChEBI" id="CHEBI:18420"/>
    </cofactor>
</comment>
<evidence type="ECO:0000259" key="9">
    <source>
        <dbReference type="Pfam" id="PF01648"/>
    </source>
</evidence>
<dbReference type="NCBIfam" id="TIGR00556">
    <property type="entry name" value="pantethn_trn"/>
    <property type="match status" value="1"/>
</dbReference>
<dbReference type="Proteomes" id="UP000234271">
    <property type="component" value="Chromosome"/>
</dbReference>
<feature type="domain" description="4'-phosphopantetheinyl transferase" evidence="9">
    <location>
        <begin position="9"/>
        <end position="110"/>
    </location>
</feature>
<proteinExistence type="inferred from homology"/>
<dbReference type="NCBIfam" id="TIGR00516">
    <property type="entry name" value="acpS"/>
    <property type="match status" value="1"/>
</dbReference>
<accession>A0A2N9YJS0</accession>
<dbReference type="SUPFAM" id="SSF56214">
    <property type="entry name" value="4'-phosphopantetheinyl transferase"/>
    <property type="match status" value="1"/>
</dbReference>
<keyword evidence="3 8" id="KW-0479">Metal-binding</keyword>
<evidence type="ECO:0000313" key="11">
    <source>
        <dbReference type="Proteomes" id="UP000234271"/>
    </source>
</evidence>
<comment type="catalytic activity">
    <reaction evidence="8">
        <text>apo-[ACP] + CoA = holo-[ACP] + adenosine 3',5'-bisphosphate + H(+)</text>
        <dbReference type="Rhea" id="RHEA:12068"/>
        <dbReference type="Rhea" id="RHEA-COMP:9685"/>
        <dbReference type="Rhea" id="RHEA-COMP:9690"/>
        <dbReference type="ChEBI" id="CHEBI:15378"/>
        <dbReference type="ChEBI" id="CHEBI:29999"/>
        <dbReference type="ChEBI" id="CHEBI:57287"/>
        <dbReference type="ChEBI" id="CHEBI:58343"/>
        <dbReference type="ChEBI" id="CHEBI:64479"/>
        <dbReference type="EC" id="2.7.8.7"/>
    </reaction>
</comment>
<evidence type="ECO:0000256" key="3">
    <source>
        <dbReference type="ARBA" id="ARBA00022723"/>
    </source>
</evidence>
<organism evidence="10 11">
    <name type="scientific">Beggiatoa leptomitoformis</name>
    <dbReference type="NCBI Taxonomy" id="288004"/>
    <lineage>
        <taxon>Bacteria</taxon>
        <taxon>Pseudomonadati</taxon>
        <taxon>Pseudomonadota</taxon>
        <taxon>Gammaproteobacteria</taxon>
        <taxon>Thiotrichales</taxon>
        <taxon>Thiotrichaceae</taxon>
        <taxon>Beggiatoa</taxon>
    </lineage>
</organism>
<keyword evidence="1 8" id="KW-0444">Lipid biosynthesis</keyword>
<dbReference type="Pfam" id="PF01648">
    <property type="entry name" value="ACPS"/>
    <property type="match status" value="1"/>
</dbReference>
<dbReference type="InterPro" id="IPR037143">
    <property type="entry name" value="4-PPantetheinyl_Trfase_dom_sf"/>
</dbReference>
<dbReference type="OrthoDB" id="517356at2"/>
<keyword evidence="2 8" id="KW-0808">Transferase</keyword>
<keyword evidence="6 8" id="KW-0443">Lipid metabolism</keyword>
<dbReference type="EMBL" id="CP018889">
    <property type="protein sequence ID" value="AUI70536.2"/>
    <property type="molecule type" value="Genomic_DNA"/>
</dbReference>
<feature type="binding site" evidence="8">
    <location>
        <position position="62"/>
    </location>
    <ligand>
        <name>Mg(2+)</name>
        <dbReference type="ChEBI" id="CHEBI:18420"/>
    </ligand>
</feature>
<name>A0A2N9YJS0_9GAMM</name>
<comment type="subcellular location">
    <subcellularLocation>
        <location evidence="8">Cytoplasm</location>
    </subcellularLocation>
</comment>
<dbReference type="GO" id="GO:0008897">
    <property type="term" value="F:holo-[acyl-carrier-protein] synthase activity"/>
    <property type="evidence" value="ECO:0007669"/>
    <property type="project" value="UniProtKB-UniRule"/>
</dbReference>
<gene>
    <name evidence="8 10" type="primary">acpS</name>
    <name evidence="10" type="ORF">BLE401_05055</name>
</gene>
<keyword evidence="4 8" id="KW-0276">Fatty acid metabolism</keyword>
<keyword evidence="8" id="KW-0963">Cytoplasm</keyword>
<comment type="function">
    <text evidence="8">Transfers the 4'-phosphopantetheine moiety from coenzyme A to a Ser of acyl-carrier-protein.</text>
</comment>
<keyword evidence="7 8" id="KW-0275">Fatty acid biosynthesis</keyword>
<feature type="binding site" evidence="8">
    <location>
        <position position="13"/>
    </location>
    <ligand>
        <name>Mg(2+)</name>
        <dbReference type="ChEBI" id="CHEBI:18420"/>
    </ligand>
</feature>
<reference evidence="11" key="1">
    <citation type="submission" date="2016-12" db="EMBL/GenBank/DDBJ databases">
        <title>Complete Genome Sequence of Beggiatoa leptomitiformis D-401.</title>
        <authorList>
            <person name="Fomenkov A."/>
            <person name="Vincze T."/>
            <person name="Grabovich M."/>
            <person name="Anton B.P."/>
            <person name="Dubinina G."/>
            <person name="Orlova M."/>
            <person name="Belousova E."/>
            <person name="Roberts R.J."/>
        </authorList>
    </citation>
    <scope>NUCLEOTIDE SEQUENCE [LARGE SCALE GENOMIC DNA]</scope>
    <source>
        <strain evidence="11">D-401</strain>
    </source>
</reference>
<dbReference type="GO" id="GO:0000287">
    <property type="term" value="F:magnesium ion binding"/>
    <property type="evidence" value="ECO:0007669"/>
    <property type="project" value="UniProtKB-UniRule"/>
</dbReference>
<dbReference type="GO" id="GO:0005737">
    <property type="term" value="C:cytoplasm"/>
    <property type="evidence" value="ECO:0007669"/>
    <property type="project" value="UniProtKB-SubCell"/>
</dbReference>
<keyword evidence="5 8" id="KW-0460">Magnesium</keyword>
<evidence type="ECO:0000256" key="1">
    <source>
        <dbReference type="ARBA" id="ARBA00022516"/>
    </source>
</evidence>
<protein>
    <recommendedName>
        <fullName evidence="8">Holo-[acyl-carrier-protein] synthase</fullName>
        <shortName evidence="8">Holo-ACP synthase</shortName>
        <ecNumber evidence="8">2.7.8.7</ecNumber>
    </recommendedName>
    <alternativeName>
        <fullName evidence="8">4'-phosphopantetheinyl transferase AcpS</fullName>
    </alternativeName>
</protein>
<evidence type="ECO:0000313" key="10">
    <source>
        <dbReference type="EMBL" id="AUI70536.2"/>
    </source>
</evidence>
<evidence type="ECO:0000256" key="4">
    <source>
        <dbReference type="ARBA" id="ARBA00022832"/>
    </source>
</evidence>
<dbReference type="Gene3D" id="3.90.470.20">
    <property type="entry name" value="4'-phosphopantetheinyl transferase domain"/>
    <property type="match status" value="1"/>
</dbReference>
<dbReference type="AlphaFoldDB" id="A0A2N9YJS0"/>
<evidence type="ECO:0000256" key="6">
    <source>
        <dbReference type="ARBA" id="ARBA00023098"/>
    </source>
</evidence>
<dbReference type="STRING" id="288004.AL038_00985"/>
<evidence type="ECO:0000256" key="7">
    <source>
        <dbReference type="ARBA" id="ARBA00023160"/>
    </source>
</evidence>
<dbReference type="InterPro" id="IPR008278">
    <property type="entry name" value="4-PPantetheinyl_Trfase_dom"/>
</dbReference>
<evidence type="ECO:0000256" key="5">
    <source>
        <dbReference type="ARBA" id="ARBA00022842"/>
    </source>
</evidence>
<keyword evidence="11" id="KW-1185">Reference proteome</keyword>
<dbReference type="EC" id="2.7.8.7" evidence="8"/>
<evidence type="ECO:0000256" key="2">
    <source>
        <dbReference type="ARBA" id="ARBA00022679"/>
    </source>
</evidence>
<dbReference type="GO" id="GO:0006633">
    <property type="term" value="P:fatty acid biosynthetic process"/>
    <property type="evidence" value="ECO:0007669"/>
    <property type="project" value="UniProtKB-UniRule"/>
</dbReference>
<comment type="similarity">
    <text evidence="8">Belongs to the P-Pant transferase superfamily. AcpS family.</text>
</comment>
<dbReference type="InterPro" id="IPR004568">
    <property type="entry name" value="Ppantetheine-prot_Trfase_dom"/>
</dbReference>
<evidence type="ECO:0000256" key="8">
    <source>
        <dbReference type="HAMAP-Rule" id="MF_00101"/>
    </source>
</evidence>